<comment type="caution">
    <text evidence="2">The sequence shown here is derived from an EMBL/GenBank/DDBJ whole genome shotgun (WGS) entry which is preliminary data.</text>
</comment>
<dbReference type="AlphaFoldDB" id="A0A7W1XT99"/>
<proteinExistence type="predicted"/>
<feature type="transmembrane region" description="Helical" evidence="1">
    <location>
        <begin position="161"/>
        <end position="183"/>
    </location>
</feature>
<feature type="transmembrane region" description="Helical" evidence="1">
    <location>
        <begin position="268"/>
        <end position="292"/>
    </location>
</feature>
<name>A0A7W1XT99_9BACL</name>
<sequence length="304" mass="34786">MPQKDKDYIKDSFLYTGLFLFMLASINIPLLHLIILWILPFPFLVLRVKQPISAMIVPLVGIFILYLYGFPLLYILLGLLAWFIGLGMGNIYRRTDSTGTDVVLGGLVSGLVASWITMGLMQWAFDFFDVLKSAWQNEWIEAQRILNQSGIAVPEVVIPPIGVFVLVFLLLILVPMILISFVVTRKWLVYKGYPRKALPPFHEWRLPKVFFYFFLLVLLAEWFVAGDGGLDANDQWMIGIVFVLQVLFFIQGLAFLDFLLKQKKKSRMWLALAVLMAWLPPISFIILLLGVVDVGTSLRIKLQR</sequence>
<accession>A0A7W1XT99</accession>
<reference evidence="2 3" key="1">
    <citation type="submission" date="2020-07" db="EMBL/GenBank/DDBJ databases">
        <title>Thermoactinomyces phylogeny.</title>
        <authorList>
            <person name="Dunlap C."/>
        </authorList>
    </citation>
    <scope>NUCLEOTIDE SEQUENCE [LARGE SCALE GENOMIC DNA]</scope>
    <source>
        <strain evidence="2 3">AMNI-1</strain>
    </source>
</reference>
<dbReference type="PANTHER" id="PTHR41324:SF1">
    <property type="entry name" value="DUF2232 DOMAIN-CONTAINING PROTEIN"/>
    <property type="match status" value="1"/>
</dbReference>
<dbReference type="Pfam" id="PF09991">
    <property type="entry name" value="DUF2232"/>
    <property type="match status" value="1"/>
</dbReference>
<protein>
    <submittedName>
        <fullName evidence="2">DUF2232 domain-containing protein</fullName>
    </submittedName>
</protein>
<evidence type="ECO:0000313" key="2">
    <source>
        <dbReference type="EMBL" id="MBA4602883.1"/>
    </source>
</evidence>
<feature type="transmembrane region" description="Helical" evidence="1">
    <location>
        <begin position="104"/>
        <end position="125"/>
    </location>
</feature>
<dbReference type="EMBL" id="JACEOL010000036">
    <property type="protein sequence ID" value="MBA4602883.1"/>
    <property type="molecule type" value="Genomic_DNA"/>
</dbReference>
<feature type="transmembrane region" description="Helical" evidence="1">
    <location>
        <begin position="51"/>
        <end position="68"/>
    </location>
</feature>
<dbReference type="RefSeq" id="WP_181740868.1">
    <property type="nucleotide sequence ID" value="NZ_JACEOL010000036.1"/>
</dbReference>
<evidence type="ECO:0000256" key="1">
    <source>
        <dbReference type="SAM" id="Phobius"/>
    </source>
</evidence>
<keyword evidence="3" id="KW-1185">Reference proteome</keyword>
<gene>
    <name evidence="2" type="ORF">H2C83_11280</name>
</gene>
<feature type="transmembrane region" description="Helical" evidence="1">
    <location>
        <begin position="204"/>
        <end position="224"/>
    </location>
</feature>
<feature type="transmembrane region" description="Helical" evidence="1">
    <location>
        <begin position="12"/>
        <end position="39"/>
    </location>
</feature>
<keyword evidence="1" id="KW-0812">Transmembrane</keyword>
<dbReference type="InterPro" id="IPR018710">
    <property type="entry name" value="DUF2232"/>
</dbReference>
<keyword evidence="1" id="KW-0472">Membrane</keyword>
<organism evidence="2 3">
    <name type="scientific">Thermoactinomyces mirandus</name>
    <dbReference type="NCBI Taxonomy" id="2756294"/>
    <lineage>
        <taxon>Bacteria</taxon>
        <taxon>Bacillati</taxon>
        <taxon>Bacillota</taxon>
        <taxon>Bacilli</taxon>
        <taxon>Bacillales</taxon>
        <taxon>Thermoactinomycetaceae</taxon>
        <taxon>Thermoactinomyces</taxon>
    </lineage>
</organism>
<dbReference type="PANTHER" id="PTHR41324">
    <property type="entry name" value="MEMBRANE PROTEIN-RELATED"/>
    <property type="match status" value="1"/>
</dbReference>
<evidence type="ECO:0000313" key="3">
    <source>
        <dbReference type="Proteomes" id="UP000538292"/>
    </source>
</evidence>
<dbReference type="Proteomes" id="UP000538292">
    <property type="component" value="Unassembled WGS sequence"/>
</dbReference>
<keyword evidence="1" id="KW-1133">Transmembrane helix</keyword>
<feature type="transmembrane region" description="Helical" evidence="1">
    <location>
        <begin position="236"/>
        <end position="256"/>
    </location>
</feature>